<dbReference type="EMBL" id="PGCJ01000213">
    <property type="protein sequence ID" value="PLW38054.1"/>
    <property type="molecule type" value="Genomic_DNA"/>
</dbReference>
<reference evidence="2 4" key="1">
    <citation type="submission" date="2017-11" db="EMBL/GenBank/DDBJ databases">
        <title>De novo assembly and phasing of dikaryotic genomes from two isolates of Puccinia coronata f. sp. avenae, the causal agent of oat crown rust.</title>
        <authorList>
            <person name="Miller M.E."/>
            <person name="Zhang Y."/>
            <person name="Omidvar V."/>
            <person name="Sperschneider J."/>
            <person name="Schwessinger B."/>
            <person name="Raley C."/>
            <person name="Palmer J.M."/>
            <person name="Garnica D."/>
            <person name="Upadhyaya N."/>
            <person name="Rathjen J."/>
            <person name="Taylor J.M."/>
            <person name="Park R.F."/>
            <person name="Dodds P.N."/>
            <person name="Hirsch C.D."/>
            <person name="Kianian S.F."/>
            <person name="Figueroa M."/>
        </authorList>
    </citation>
    <scope>NUCLEOTIDE SEQUENCE [LARGE SCALE GENOMIC DNA]</scope>
    <source>
        <strain evidence="2">12NC29</strain>
    </source>
</reference>
<dbReference type="Proteomes" id="UP000235388">
    <property type="component" value="Unassembled WGS sequence"/>
</dbReference>
<evidence type="ECO:0000313" key="4">
    <source>
        <dbReference type="Proteomes" id="UP000235388"/>
    </source>
</evidence>
<dbReference type="EMBL" id="PGCJ01001172">
    <property type="protein sequence ID" value="PLW08259.1"/>
    <property type="molecule type" value="Genomic_DNA"/>
</dbReference>
<sequence>MDLELDDSPDVGAEDPGSSCDTTGTPEYCRRAASGRRGGGIIIITSQSGDDLEDRSSRARGLCPATSISPRAKKRIAHPTL</sequence>
<evidence type="ECO:0000256" key="1">
    <source>
        <dbReference type="SAM" id="MobiDB-lite"/>
    </source>
</evidence>
<proteinExistence type="predicted"/>
<evidence type="ECO:0000313" key="2">
    <source>
        <dbReference type="EMBL" id="PLW08259.1"/>
    </source>
</evidence>
<keyword evidence="4" id="KW-1185">Reference proteome</keyword>
<feature type="compositionally biased region" description="Acidic residues" evidence="1">
    <location>
        <begin position="1"/>
        <end position="13"/>
    </location>
</feature>
<accession>A0A2N5S4X2</accession>
<dbReference type="AlphaFoldDB" id="A0A2N5S4X2"/>
<protein>
    <submittedName>
        <fullName evidence="2">Uncharacterized protein</fullName>
    </submittedName>
</protein>
<feature type="compositionally biased region" description="Basic residues" evidence="1">
    <location>
        <begin position="71"/>
        <end position="81"/>
    </location>
</feature>
<feature type="region of interest" description="Disordered" evidence="1">
    <location>
        <begin position="1"/>
        <end position="81"/>
    </location>
</feature>
<comment type="caution">
    <text evidence="2">The sequence shown here is derived from an EMBL/GenBank/DDBJ whole genome shotgun (WGS) entry which is preliminary data.</text>
</comment>
<evidence type="ECO:0000313" key="3">
    <source>
        <dbReference type="EMBL" id="PLW38054.1"/>
    </source>
</evidence>
<name>A0A2N5S4X2_9BASI</name>
<gene>
    <name evidence="3" type="ORF">PCANC_14568</name>
    <name evidence="2" type="ORF">PCANC_26370</name>
</gene>
<organism evidence="2 4">
    <name type="scientific">Puccinia coronata f. sp. avenae</name>
    <dbReference type="NCBI Taxonomy" id="200324"/>
    <lineage>
        <taxon>Eukaryota</taxon>
        <taxon>Fungi</taxon>
        <taxon>Dikarya</taxon>
        <taxon>Basidiomycota</taxon>
        <taxon>Pucciniomycotina</taxon>
        <taxon>Pucciniomycetes</taxon>
        <taxon>Pucciniales</taxon>
        <taxon>Pucciniaceae</taxon>
        <taxon>Puccinia</taxon>
    </lineage>
</organism>